<evidence type="ECO:0008006" key="3">
    <source>
        <dbReference type="Google" id="ProtNLM"/>
    </source>
</evidence>
<dbReference type="InterPro" id="IPR029063">
    <property type="entry name" value="SAM-dependent_MTases_sf"/>
</dbReference>
<organism evidence="1 2">
    <name type="scientific">Paenibacillus xerothermodurans</name>
    <dbReference type="NCBI Taxonomy" id="1977292"/>
    <lineage>
        <taxon>Bacteria</taxon>
        <taxon>Bacillati</taxon>
        <taxon>Bacillota</taxon>
        <taxon>Bacilli</taxon>
        <taxon>Bacillales</taxon>
        <taxon>Paenibacillaceae</taxon>
        <taxon>Paenibacillus</taxon>
    </lineage>
</organism>
<reference evidence="1" key="1">
    <citation type="submission" date="2018-06" db="EMBL/GenBank/DDBJ databases">
        <title>Paenibacillus xerothermodurans sp. nov. an extremely dry heat resistant spore forming bacterium isolated from the soil of Cape Canaveral, Florida.</title>
        <authorList>
            <person name="Seuylemezian A."/>
            <person name="Kaur N."/>
            <person name="Patil P."/>
            <person name="Patil P."/>
            <person name="Mayilraj S."/>
            <person name="Vaishampayan P."/>
        </authorList>
    </citation>
    <scope>NUCLEOTIDE SEQUENCE [LARGE SCALE GENOMIC DNA]</scope>
    <source>
        <strain evidence="1">ATCC 27380</strain>
    </source>
</reference>
<dbReference type="SUPFAM" id="SSF53335">
    <property type="entry name" value="S-adenosyl-L-methionine-dependent methyltransferases"/>
    <property type="match status" value="1"/>
</dbReference>
<dbReference type="Gene3D" id="3.40.50.150">
    <property type="entry name" value="Vaccinia Virus protein VP39"/>
    <property type="match status" value="1"/>
</dbReference>
<name>A0A2W1P1S4_PAEXE</name>
<sequence>MSTFLYIKNMLKDKHIASITPTSRFGVRKVCNKIDFSKDNVIVEYGPAAGVFTEYLLSRMTRGSELILIERNPSFVAILHKRFKDPRMSIHHDSAENVGDILARRNGAAKADYVVSGIPFTFLPDPVKDRIVSDSHQVLNTGGKFLPYQMFFQKDRHLKDHMHHYFPRVRAEYCLLNAPPLRIYEGVK</sequence>
<dbReference type="AlphaFoldDB" id="A0A2W1P1S4"/>
<evidence type="ECO:0000313" key="1">
    <source>
        <dbReference type="EMBL" id="PZE21078.1"/>
    </source>
</evidence>
<gene>
    <name evidence="1" type="ORF">CBW46_010395</name>
</gene>
<dbReference type="CDD" id="cd02440">
    <property type="entry name" value="AdoMet_MTases"/>
    <property type="match status" value="1"/>
</dbReference>
<accession>A0A2W1P1S4</accession>
<dbReference type="RefSeq" id="WP_089199934.1">
    <property type="nucleotide sequence ID" value="NZ_NHRJ02000004.1"/>
</dbReference>
<evidence type="ECO:0000313" key="2">
    <source>
        <dbReference type="Proteomes" id="UP000214746"/>
    </source>
</evidence>
<protein>
    <recommendedName>
        <fullName evidence="3">Methyltransferase domain-containing protein</fullName>
    </recommendedName>
</protein>
<comment type="caution">
    <text evidence="1">The sequence shown here is derived from an EMBL/GenBank/DDBJ whole genome shotgun (WGS) entry which is preliminary data.</text>
</comment>
<dbReference type="EMBL" id="NHRJ02000004">
    <property type="protein sequence ID" value="PZE21078.1"/>
    <property type="molecule type" value="Genomic_DNA"/>
</dbReference>
<dbReference type="Proteomes" id="UP000214746">
    <property type="component" value="Unassembled WGS sequence"/>
</dbReference>
<keyword evidence="2" id="KW-1185">Reference proteome</keyword>
<proteinExistence type="predicted"/>